<sequence>MMTYEYDESCNAYGPEPHPDDVYKPNSADKARWAAVWARMAHDRNAERAARAHRLTTPPRFAGASPVASCDFDYAHPPSTVEHDRSSVGRNFLIKMLYFHSDFRHNLLIETQNPSNKGSRK</sequence>
<keyword evidence="2" id="KW-1185">Reference proteome</keyword>
<proteinExistence type="predicted"/>
<evidence type="ECO:0000313" key="2">
    <source>
        <dbReference type="Proteomes" id="UP000502566"/>
    </source>
</evidence>
<reference evidence="1 2" key="1">
    <citation type="submission" date="2020-02" db="EMBL/GenBank/DDBJ databases">
        <title>Pseudomonas aeruginosa Phage Cocktails: Rational Design and Efficacy against Mouse Wound and Septic Infections.</title>
        <authorList>
            <person name="Jacobs A.C."/>
            <person name="Freyberger H.R."/>
            <person name="Farlow J."/>
            <person name="Watters C.M."/>
            <person name="He Y."/>
            <person name="Ward A.M."/>
            <person name="Engeman E.T."/>
            <person name="Alamneh Y.A."/>
            <person name="Sergueev K.V."/>
            <person name="Simons M.P."/>
            <person name="Tyner S.D."/>
            <person name="Nikolich M.P."/>
            <person name="Filippov A."/>
        </authorList>
    </citation>
    <scope>NUCLEOTIDE SEQUENCE [LARGE SCALE GENOMIC DNA]</scope>
</reference>
<gene>
    <name evidence="1" type="ORF">14_00011</name>
</gene>
<evidence type="ECO:0000313" key="1">
    <source>
        <dbReference type="EMBL" id="QIQ64921.1"/>
    </source>
</evidence>
<organism evidence="1 2">
    <name type="scientific">Pseudomonas phage Epa14</name>
    <dbReference type="NCBI Taxonomy" id="2719186"/>
    <lineage>
        <taxon>Viruses</taxon>
        <taxon>Duplodnaviria</taxon>
        <taxon>Heunggongvirae</taxon>
        <taxon>Uroviricota</taxon>
        <taxon>Caudoviricetes</taxon>
        <taxon>Lindbergviridae</taxon>
        <taxon>Pbunavirus</taxon>
        <taxon>Pbunavirus Epa14</taxon>
    </lineage>
</organism>
<dbReference type="Proteomes" id="UP000502566">
    <property type="component" value="Segment"/>
</dbReference>
<accession>A0A6G9LIT8</accession>
<protein>
    <submittedName>
        <fullName evidence="1">Uncharacterized protein</fullName>
    </submittedName>
</protein>
<dbReference type="EMBL" id="MT118293">
    <property type="protein sequence ID" value="QIQ64921.1"/>
    <property type="molecule type" value="Genomic_DNA"/>
</dbReference>
<name>A0A6G9LIT8_9CAUD</name>